<evidence type="ECO:0000313" key="9">
    <source>
        <dbReference type="EMBL" id="EXB82798.1"/>
    </source>
</evidence>
<dbReference type="EC" id="3.1.3.16" evidence="2"/>
<evidence type="ECO:0000256" key="2">
    <source>
        <dbReference type="ARBA" id="ARBA00013081"/>
    </source>
</evidence>
<keyword evidence="10" id="KW-1185">Reference proteome</keyword>
<dbReference type="PANTHER" id="PTHR23081:SF0">
    <property type="entry name" value="RNA POLYMERASE II C-TERMINAL DOMAIN PHOSPHATASE-LIKE 1"/>
    <property type="match status" value="1"/>
</dbReference>
<dbReference type="eggNOG" id="KOG0017">
    <property type="taxonomic scope" value="Eukaryota"/>
</dbReference>
<reference evidence="10" key="1">
    <citation type="submission" date="2013-01" db="EMBL/GenBank/DDBJ databases">
        <title>Draft Genome Sequence of a Mulberry Tree, Morus notabilis C.K. Schneid.</title>
        <authorList>
            <person name="He N."/>
            <person name="Zhao S."/>
        </authorList>
    </citation>
    <scope>NUCLEOTIDE SEQUENCE</scope>
</reference>
<dbReference type="PROSITE" id="PS50969">
    <property type="entry name" value="FCP1"/>
    <property type="match status" value="1"/>
</dbReference>
<dbReference type="PANTHER" id="PTHR23081">
    <property type="entry name" value="RNA POLYMERASE II CTD PHOSPHATASE"/>
    <property type="match status" value="1"/>
</dbReference>
<accession>W9S207</accession>
<name>W9S207_9ROSA</name>
<comment type="subcellular location">
    <subcellularLocation>
        <location evidence="1">Nucleus</location>
    </subcellularLocation>
</comment>
<dbReference type="FunFam" id="3.40.50.1000:FF:000035">
    <property type="entry name" value="RNA polymerase II C-terminal domain phosphatase-like 1"/>
    <property type="match status" value="1"/>
</dbReference>
<dbReference type="InterPro" id="IPR039189">
    <property type="entry name" value="Fcp1"/>
</dbReference>
<dbReference type="Pfam" id="PF03031">
    <property type="entry name" value="NIF"/>
    <property type="match status" value="1"/>
</dbReference>
<dbReference type="Proteomes" id="UP000030645">
    <property type="component" value="Unassembled WGS sequence"/>
</dbReference>
<dbReference type="eggNOG" id="KOG0323">
    <property type="taxonomic scope" value="Eukaryota"/>
</dbReference>
<evidence type="ECO:0000259" key="8">
    <source>
        <dbReference type="PROSITE" id="PS50969"/>
    </source>
</evidence>
<comment type="catalytic activity">
    <reaction evidence="5">
        <text>O-phospho-L-seryl-[protein] + H2O = L-seryl-[protein] + phosphate</text>
        <dbReference type="Rhea" id="RHEA:20629"/>
        <dbReference type="Rhea" id="RHEA-COMP:9863"/>
        <dbReference type="Rhea" id="RHEA-COMP:11604"/>
        <dbReference type="ChEBI" id="CHEBI:15377"/>
        <dbReference type="ChEBI" id="CHEBI:29999"/>
        <dbReference type="ChEBI" id="CHEBI:43474"/>
        <dbReference type="ChEBI" id="CHEBI:83421"/>
        <dbReference type="EC" id="3.1.3.16"/>
    </reaction>
</comment>
<dbReference type="InterPro" id="IPR036412">
    <property type="entry name" value="HAD-like_sf"/>
</dbReference>
<dbReference type="AlphaFoldDB" id="W9S207"/>
<evidence type="ECO:0000256" key="6">
    <source>
        <dbReference type="ARBA" id="ARBA00048336"/>
    </source>
</evidence>
<dbReference type="InterPro" id="IPR004274">
    <property type="entry name" value="FCP1_dom"/>
</dbReference>
<feature type="compositionally biased region" description="Pro residues" evidence="7">
    <location>
        <begin position="565"/>
        <end position="576"/>
    </location>
</feature>
<organism evidence="9 10">
    <name type="scientific">Morus notabilis</name>
    <dbReference type="NCBI Taxonomy" id="981085"/>
    <lineage>
        <taxon>Eukaryota</taxon>
        <taxon>Viridiplantae</taxon>
        <taxon>Streptophyta</taxon>
        <taxon>Embryophyta</taxon>
        <taxon>Tracheophyta</taxon>
        <taxon>Spermatophyta</taxon>
        <taxon>Magnoliopsida</taxon>
        <taxon>eudicotyledons</taxon>
        <taxon>Gunneridae</taxon>
        <taxon>Pentapetalae</taxon>
        <taxon>rosids</taxon>
        <taxon>fabids</taxon>
        <taxon>Rosales</taxon>
        <taxon>Moraceae</taxon>
        <taxon>Moreae</taxon>
        <taxon>Morus</taxon>
    </lineage>
</organism>
<dbReference type="EMBL" id="KE344870">
    <property type="protein sequence ID" value="EXB82798.1"/>
    <property type="molecule type" value="Genomic_DNA"/>
</dbReference>
<gene>
    <name evidence="9" type="ORF">L484_012111</name>
</gene>
<dbReference type="SUPFAM" id="SSF56784">
    <property type="entry name" value="HAD-like"/>
    <property type="match status" value="1"/>
</dbReference>
<protein>
    <recommendedName>
        <fullName evidence="2">protein-serine/threonine phosphatase</fullName>
        <ecNumber evidence="2">3.1.3.16</ecNumber>
    </recommendedName>
</protein>
<proteinExistence type="predicted"/>
<keyword evidence="4" id="KW-0539">Nucleus</keyword>
<dbReference type="STRING" id="981085.W9S207"/>
<evidence type="ECO:0000313" key="10">
    <source>
        <dbReference type="Proteomes" id="UP000030645"/>
    </source>
</evidence>
<dbReference type="Gene3D" id="3.40.50.1000">
    <property type="entry name" value="HAD superfamily/HAD-like"/>
    <property type="match status" value="1"/>
</dbReference>
<evidence type="ECO:0000256" key="5">
    <source>
        <dbReference type="ARBA" id="ARBA00047761"/>
    </source>
</evidence>
<feature type="domain" description="FCP1 homology" evidence="8">
    <location>
        <begin position="137"/>
        <end position="385"/>
    </location>
</feature>
<dbReference type="GO" id="GO:0005634">
    <property type="term" value="C:nucleus"/>
    <property type="evidence" value="ECO:0007669"/>
    <property type="project" value="UniProtKB-SubCell"/>
</dbReference>
<keyword evidence="3" id="KW-0378">Hydrolase</keyword>
<comment type="catalytic activity">
    <reaction evidence="6">
        <text>O-phospho-L-threonyl-[protein] + H2O = L-threonyl-[protein] + phosphate</text>
        <dbReference type="Rhea" id="RHEA:47004"/>
        <dbReference type="Rhea" id="RHEA-COMP:11060"/>
        <dbReference type="Rhea" id="RHEA-COMP:11605"/>
        <dbReference type="ChEBI" id="CHEBI:15377"/>
        <dbReference type="ChEBI" id="CHEBI:30013"/>
        <dbReference type="ChEBI" id="CHEBI:43474"/>
        <dbReference type="ChEBI" id="CHEBI:61977"/>
        <dbReference type="EC" id="3.1.3.16"/>
    </reaction>
</comment>
<evidence type="ECO:0000256" key="1">
    <source>
        <dbReference type="ARBA" id="ARBA00004123"/>
    </source>
</evidence>
<evidence type="ECO:0000256" key="4">
    <source>
        <dbReference type="ARBA" id="ARBA00023242"/>
    </source>
</evidence>
<evidence type="ECO:0000256" key="7">
    <source>
        <dbReference type="SAM" id="MobiDB-lite"/>
    </source>
</evidence>
<dbReference type="GO" id="GO:0008420">
    <property type="term" value="F:RNA polymerase II CTD heptapeptide repeat phosphatase activity"/>
    <property type="evidence" value="ECO:0007669"/>
    <property type="project" value="InterPro"/>
</dbReference>
<evidence type="ECO:0000256" key="3">
    <source>
        <dbReference type="ARBA" id="ARBA00022801"/>
    </source>
</evidence>
<sequence length="998" mass="112492">MYKSVVYKGKELLGEVEIYPGENNIDHRIIDDLKEIRISHFSPPSERCPPLAVLHTITSSFGVCFKMESKTSHSQDSPLFLLHSSCVMENKTAVMSLGAGEELHLVAMYSRNSDKQYPCFWGFNVASGLYNSCLGMLNLRCLSIVFDLDETLIVANTMRSFEDRIEALQRKISSESDPQRMSGMLAEVKRYQDDKSILKQYVENDQVVDNGRVIKVQSEVVPALSDNHQPIVRPLIRLHEKNIILTRINPQIRDTSVLVRLRPAWEDLRSYLTARGRKRFEVYVCTMAERDYALEMWRLLDPHSNLINSKALLERIVCVKSGLRKSLFNVFQDGLCHPKMALVIDDRLKVWDEKDQPRVHVVPAFAPYYAPQAEANNAVPVLCVARNVACNVRGGFFKEFDDGLLQKIPEVSYEDDIKHIPSPPDVSNYLASEDDGSASNGNRDLPAFDGMADAEVERRLKEAISAASSAINPDPRLSPLQYTVPSSSGSVPPPTTQVSMMPFPNIQFPQVASVVKPYIGSVESSLQSSPAREEGEVPESELDPDTRRRLLILQHGQDTREHTPTEPPFPARPPMQVPLPQVQSRGGWFPAAEEMSPPRQPSRVAAKEFPLNSEPMHIEKHQPHHPSFFPKVESSIPSDRIIHENQRLPKEVGDVNLGVSNCSTVPLTEKAYHSYIFRPYLEMIGLDQIIPYLVIIPRQSHFLKPNVLPTGMTKYGMASGKETSSSAVTSASSGAVNPIQINGFKAFFQQITSHKFNGQNCVQWSHSEMMFIEGKGKEDYLTGDVAQPDEKDPKFKTWKTQNSMQLDILDESDWHCAKDHKQYKEILERDRVYKFLLGLNKTLDDVRGRILSTKPLPDVRVVFSEVKQEESRKKLMLGTSNGGVISTPNDAGNSTTDASALAARGPQFHSENQQRRNRPWCDHCKRTGHTKDTCWKIHGKPANWTPRKQNEGKRVSGLPREAWNGCSHTTTRRIFNFTKQGTVRATLSASHTTVQFNF</sequence>
<feature type="region of interest" description="Disordered" evidence="7">
    <location>
        <begin position="878"/>
        <end position="897"/>
    </location>
</feature>
<dbReference type="SMART" id="SM00577">
    <property type="entry name" value="CPDc"/>
    <property type="match status" value="1"/>
</dbReference>
<feature type="region of interest" description="Disordered" evidence="7">
    <location>
        <begin position="525"/>
        <end position="576"/>
    </location>
</feature>
<feature type="region of interest" description="Disordered" evidence="7">
    <location>
        <begin position="416"/>
        <end position="440"/>
    </location>
</feature>
<dbReference type="InterPro" id="IPR023214">
    <property type="entry name" value="HAD_sf"/>
</dbReference>